<dbReference type="AlphaFoldDB" id="A0A1E4SRJ7"/>
<protein>
    <submittedName>
        <fullName evidence="1">Uncharacterized protein</fullName>
    </submittedName>
</protein>
<gene>
    <name evidence="1" type="ORF">CANTADRAFT_135059</name>
</gene>
<name>A0A1E4SRJ7_9ASCO</name>
<keyword evidence="2" id="KW-1185">Reference proteome</keyword>
<evidence type="ECO:0000313" key="2">
    <source>
        <dbReference type="Proteomes" id="UP000094285"/>
    </source>
</evidence>
<dbReference type="Proteomes" id="UP000094285">
    <property type="component" value="Unassembled WGS sequence"/>
</dbReference>
<reference evidence="2" key="1">
    <citation type="submission" date="2016-05" db="EMBL/GenBank/DDBJ databases">
        <title>Comparative genomics of biotechnologically important yeasts.</title>
        <authorList>
            <consortium name="DOE Joint Genome Institute"/>
            <person name="Riley R."/>
            <person name="Haridas S."/>
            <person name="Wolfe K.H."/>
            <person name="Lopes M.R."/>
            <person name="Hittinger C.T."/>
            <person name="Goker M."/>
            <person name="Salamov A."/>
            <person name="Wisecaver J."/>
            <person name="Long T.M."/>
            <person name="Aerts A.L."/>
            <person name="Barry K."/>
            <person name="Choi C."/>
            <person name="Clum A."/>
            <person name="Coughlan A.Y."/>
            <person name="Deshpande S."/>
            <person name="Douglass A.P."/>
            <person name="Hanson S.J."/>
            <person name="Klenk H.-P."/>
            <person name="Labutti K."/>
            <person name="Lapidus A."/>
            <person name="Lindquist E."/>
            <person name="Lipzen A."/>
            <person name="Meier-Kolthoff J.P."/>
            <person name="Ohm R.A."/>
            <person name="Otillar R.P."/>
            <person name="Pangilinan J."/>
            <person name="Peng Y."/>
            <person name="Rokas A."/>
            <person name="Rosa C.A."/>
            <person name="Scheuner C."/>
            <person name="Sibirny A.A."/>
            <person name="Slot J.C."/>
            <person name="Stielow J.B."/>
            <person name="Sun H."/>
            <person name="Kurtzman C.P."/>
            <person name="Blackwell M."/>
            <person name="Grigoriev I.V."/>
            <person name="Jeffries T.W."/>
        </authorList>
    </citation>
    <scope>NUCLEOTIDE SEQUENCE [LARGE SCALE GENOMIC DNA]</scope>
    <source>
        <strain evidence="2">NRRL Y-17324</strain>
    </source>
</reference>
<evidence type="ECO:0000313" key="1">
    <source>
        <dbReference type="EMBL" id="ODV82125.1"/>
    </source>
</evidence>
<organism evidence="1 2">
    <name type="scientific">Suhomyces tanzawaensis NRRL Y-17324</name>
    <dbReference type="NCBI Taxonomy" id="984487"/>
    <lineage>
        <taxon>Eukaryota</taxon>
        <taxon>Fungi</taxon>
        <taxon>Dikarya</taxon>
        <taxon>Ascomycota</taxon>
        <taxon>Saccharomycotina</taxon>
        <taxon>Pichiomycetes</taxon>
        <taxon>Debaryomycetaceae</taxon>
        <taxon>Suhomyces</taxon>
    </lineage>
</organism>
<dbReference type="GeneID" id="30980402"/>
<dbReference type="RefSeq" id="XP_020067247.1">
    <property type="nucleotide sequence ID" value="XM_020206265.1"/>
</dbReference>
<sequence>MSTSSTPISLSWSPKGVESLLSSLVLAQISHLICHRQSHTLSLPSIIRMPSVSCQSNVMKCSLCECLLACLHKDTQVVVPPGATWKAWCSTPEVRLTPRIYFAISHPTFCLCRTCIDRWMQTIASIVCRSDGYSY</sequence>
<proteinExistence type="predicted"/>
<dbReference type="EMBL" id="KV453909">
    <property type="protein sequence ID" value="ODV82125.1"/>
    <property type="molecule type" value="Genomic_DNA"/>
</dbReference>
<accession>A0A1E4SRJ7</accession>